<name>A0A1B2AAC8_9SPHN</name>
<dbReference type="GO" id="GO:0005886">
    <property type="term" value="C:plasma membrane"/>
    <property type="evidence" value="ECO:0007669"/>
    <property type="project" value="UniProtKB-SubCell"/>
</dbReference>
<feature type="transmembrane region" description="Helical" evidence="8">
    <location>
        <begin position="21"/>
        <end position="43"/>
    </location>
</feature>
<evidence type="ECO:0000256" key="5">
    <source>
        <dbReference type="ARBA" id="ARBA00022989"/>
    </source>
</evidence>
<comment type="similarity">
    <text evidence="2 7">Belongs to the ExbD/TolR family.</text>
</comment>
<evidence type="ECO:0000256" key="3">
    <source>
        <dbReference type="ARBA" id="ARBA00022475"/>
    </source>
</evidence>
<evidence type="ECO:0000256" key="1">
    <source>
        <dbReference type="ARBA" id="ARBA00004162"/>
    </source>
</evidence>
<keyword evidence="5 8" id="KW-1133">Transmembrane helix</keyword>
<comment type="subcellular location">
    <subcellularLocation>
        <location evidence="1">Cell membrane</location>
        <topology evidence="1">Single-pass membrane protein</topology>
    </subcellularLocation>
    <subcellularLocation>
        <location evidence="7">Cell membrane</location>
        <topology evidence="7">Single-pass type II membrane protein</topology>
    </subcellularLocation>
</comment>
<evidence type="ECO:0000256" key="2">
    <source>
        <dbReference type="ARBA" id="ARBA00005811"/>
    </source>
</evidence>
<evidence type="ECO:0000256" key="8">
    <source>
        <dbReference type="SAM" id="Phobius"/>
    </source>
</evidence>
<keyword evidence="4 7" id="KW-0812">Transmembrane</keyword>
<keyword evidence="6 8" id="KW-0472">Membrane</keyword>
<protein>
    <recommendedName>
        <fullName evidence="11">Biopolymer transport protein ExbD/TolR</fullName>
    </recommendedName>
</protein>
<evidence type="ECO:0000313" key="10">
    <source>
        <dbReference type="Proteomes" id="UP000092932"/>
    </source>
</evidence>
<dbReference type="GO" id="GO:0015031">
    <property type="term" value="P:protein transport"/>
    <property type="evidence" value="ECO:0007669"/>
    <property type="project" value="UniProtKB-KW"/>
</dbReference>
<dbReference type="Gene3D" id="3.30.420.270">
    <property type="match status" value="1"/>
</dbReference>
<dbReference type="GO" id="GO:0022857">
    <property type="term" value="F:transmembrane transporter activity"/>
    <property type="evidence" value="ECO:0007669"/>
    <property type="project" value="InterPro"/>
</dbReference>
<evidence type="ECO:0000256" key="6">
    <source>
        <dbReference type="ARBA" id="ARBA00023136"/>
    </source>
</evidence>
<dbReference type="AlphaFoldDB" id="A0A1B2AAC8"/>
<dbReference type="InterPro" id="IPR003400">
    <property type="entry name" value="ExbD"/>
</dbReference>
<gene>
    <name evidence="9" type="ORF">A6F68_00600</name>
</gene>
<dbReference type="RefSeq" id="WP_067676137.1">
    <property type="nucleotide sequence ID" value="NZ_CP016591.1"/>
</dbReference>
<evidence type="ECO:0000256" key="7">
    <source>
        <dbReference type="RuleBase" id="RU003879"/>
    </source>
</evidence>
<sequence>MPTDRRRFYRPVAPFDHGRPIATLALAPFAGVLLTMTLVFAALRPPVTHALVVDLPIPNPSDHSAVLSPVYNRLIVTADGRTLWNGSAVTEAQLRLILIGITDDSPQPALLFHPEADAPYARALQVMEIVRQEGLIDRCFRFAEIARHRRYERAPDPDEILPAQSAECAIAYY</sequence>
<dbReference type="KEGG" id="ado:A6F68_00600"/>
<keyword evidence="7" id="KW-0653">Protein transport</keyword>
<evidence type="ECO:0008006" key="11">
    <source>
        <dbReference type="Google" id="ProtNLM"/>
    </source>
</evidence>
<reference evidence="9 10" key="1">
    <citation type="submission" date="2016-07" db="EMBL/GenBank/DDBJ databases">
        <title>Complete genome sequence of Altererythrobacter dongtanensis KCTC 22672, a type strain with esterase isolated from tidal flat.</title>
        <authorList>
            <person name="Cheng H."/>
            <person name="Wu Y.-H."/>
            <person name="Zhou P."/>
            <person name="Huo Y.-Y."/>
            <person name="Wang C.-S."/>
            <person name="Xu X.-W."/>
        </authorList>
    </citation>
    <scope>NUCLEOTIDE SEQUENCE [LARGE SCALE GENOMIC DNA]</scope>
    <source>
        <strain evidence="9 10">KCTC 22672</strain>
    </source>
</reference>
<keyword evidence="10" id="KW-1185">Reference proteome</keyword>
<keyword evidence="3" id="KW-1003">Cell membrane</keyword>
<proteinExistence type="inferred from homology"/>
<accession>A0A1B2AAC8</accession>
<dbReference type="Pfam" id="PF02472">
    <property type="entry name" value="ExbD"/>
    <property type="match status" value="1"/>
</dbReference>
<evidence type="ECO:0000256" key="4">
    <source>
        <dbReference type="ARBA" id="ARBA00022692"/>
    </source>
</evidence>
<organism evidence="9 10">
    <name type="scientific">Tsuneonella dongtanensis</name>
    <dbReference type="NCBI Taxonomy" id="692370"/>
    <lineage>
        <taxon>Bacteria</taxon>
        <taxon>Pseudomonadati</taxon>
        <taxon>Pseudomonadota</taxon>
        <taxon>Alphaproteobacteria</taxon>
        <taxon>Sphingomonadales</taxon>
        <taxon>Erythrobacteraceae</taxon>
        <taxon>Tsuneonella</taxon>
    </lineage>
</organism>
<keyword evidence="7" id="KW-0813">Transport</keyword>
<evidence type="ECO:0000313" key="9">
    <source>
        <dbReference type="EMBL" id="ANY19133.1"/>
    </source>
</evidence>
<dbReference type="EMBL" id="CP016591">
    <property type="protein sequence ID" value="ANY19133.1"/>
    <property type="molecule type" value="Genomic_DNA"/>
</dbReference>
<dbReference type="STRING" id="692370.A6F68_00600"/>
<dbReference type="Proteomes" id="UP000092932">
    <property type="component" value="Chromosome"/>
</dbReference>